<dbReference type="EMBL" id="HBFA01033834">
    <property type="protein sequence ID" value="CAD8684823.1"/>
    <property type="molecule type" value="Transcribed_RNA"/>
</dbReference>
<feature type="coiled-coil region" evidence="2">
    <location>
        <begin position="472"/>
        <end position="604"/>
    </location>
</feature>
<feature type="coiled-coil region" evidence="2">
    <location>
        <begin position="108"/>
        <end position="436"/>
    </location>
</feature>
<evidence type="ECO:0000256" key="2">
    <source>
        <dbReference type="SAM" id="Coils"/>
    </source>
</evidence>
<evidence type="ECO:0000256" key="1">
    <source>
        <dbReference type="ARBA" id="ARBA00023054"/>
    </source>
</evidence>
<feature type="coiled-coil region" evidence="2">
    <location>
        <begin position="779"/>
        <end position="834"/>
    </location>
</feature>
<dbReference type="PANTHER" id="PTHR32083">
    <property type="entry name" value="CILIA AND FLAGELLA-ASSOCIATED PROTEIN 58-RELATED"/>
    <property type="match status" value="1"/>
</dbReference>
<dbReference type="PANTHER" id="PTHR32083:SF0">
    <property type="entry name" value="CILIA AND FLAGELLA-ASSOCIATED PROTEIN 58"/>
    <property type="match status" value="1"/>
</dbReference>
<dbReference type="GO" id="GO:0005856">
    <property type="term" value="C:cytoskeleton"/>
    <property type="evidence" value="ECO:0007669"/>
    <property type="project" value="TreeGrafter"/>
</dbReference>
<sequence length="849" mass="100186">MADDDKKEVGDAFDAKAFEALERDFQEVLSELVGDKSLERFRVEYEKIHRALKKSHESEKRLIKKCKDLNSEIVTNAAKVQTALKLSEEDQSTIAALKKEIEKAWKMVDSSHEKEARAKETIQQLKLEIANLSRLVEQGAGLSLGQEQTVNELLKQKEELTKERDAQVNQIVNLRNEVMEQHERIRSAEADKLDLENEIYQLKDSISAKKAEGERELRKKERMEKEMLELKRTLDNRTYEIKQKQALIGQGEDQILRLEQMLKEQRSNTDKAQREYNHLNEKVQKLHRDLEEQIHTNTQLLAENSQKQVELKVKEDEIQSIKMEAMRVNKVREQTLNKLKQVERQCQDLEKTRSELKSEINTLERDIELGRKMAEAERKKQEELMRERDILNKLKTQAENATQRQMDLVKINENTKKNLEQEIQGYKVEAQKQAKMIYQLEKEREKYGAEASDATAKYLQALEEVKLREMAIIDLQKKIAEGENKLKQQQNLYEAVRSDRNLYSKNLIEAQDEIQEMKRKFKIMNHQIEQLKEEIGAKDLALVKEHFDHMKVEKEKESLRFELNKARSQIKEAESAINSQKAEIEKLNHIINEADQERLRQKKEYDVVINERDILGTQLIRRNDELALLYEKIKIQQSTLNKGQIQYRDRLNEIRVLKIKLNDLKRELSILKNSVSNIDVLKREVHHLGRELLQERTKVKALSEELENPLNVHRWRKLEGSDPSTYEMIQKIQTLQKRLIAKTEEVVEKDLLIQEKEKLYIELKNILARQPGPEVAEQLSVYQQNLREKTRQMKAMASELNMYQAQVNEYKYEIERLTRDLQDMKRRYYEQKRKEQLMATEGMDGSMGG</sequence>
<organism evidence="4">
    <name type="scientific">Pyramimonas obovata</name>
    <dbReference type="NCBI Taxonomy" id="1411642"/>
    <lineage>
        <taxon>Eukaryota</taxon>
        <taxon>Viridiplantae</taxon>
        <taxon>Chlorophyta</taxon>
        <taxon>Pyramimonadophyceae</taxon>
        <taxon>Pyramimonadales</taxon>
        <taxon>Pyramimonadaceae</taxon>
        <taxon>Pyramimonas</taxon>
        <taxon>Pyramimonas incertae sedis</taxon>
    </lineage>
</organism>
<reference evidence="4" key="1">
    <citation type="submission" date="2021-01" db="EMBL/GenBank/DDBJ databases">
        <authorList>
            <person name="Corre E."/>
            <person name="Pelletier E."/>
            <person name="Niang G."/>
            <person name="Scheremetjew M."/>
            <person name="Finn R."/>
            <person name="Kale V."/>
            <person name="Holt S."/>
            <person name="Cochrane G."/>
            <person name="Meng A."/>
            <person name="Brown T."/>
            <person name="Cohen L."/>
        </authorList>
    </citation>
    <scope>NUCLEOTIDE SEQUENCE</scope>
    <source>
        <strain evidence="4">CCMP722</strain>
    </source>
</reference>
<feature type="domain" description="Cilia- and flagella-associated protein 58 central coiled coil" evidence="3">
    <location>
        <begin position="370"/>
        <end position="671"/>
    </location>
</feature>
<name>A0A7S0WUC3_9CHLO</name>
<keyword evidence="1 2" id="KW-0175">Coiled coil</keyword>
<gene>
    <name evidence="4" type="ORF">POBO1169_LOCUS16988</name>
</gene>
<protein>
    <recommendedName>
        <fullName evidence="3">Cilia- and flagella-associated protein 58 central coiled coil domain-containing protein</fullName>
    </recommendedName>
</protein>
<evidence type="ECO:0000313" key="4">
    <source>
        <dbReference type="EMBL" id="CAD8684823.1"/>
    </source>
</evidence>
<feature type="coiled-coil region" evidence="2">
    <location>
        <begin position="647"/>
        <end position="674"/>
    </location>
</feature>
<feature type="non-terminal residue" evidence="4">
    <location>
        <position position="849"/>
    </location>
</feature>
<dbReference type="AlphaFoldDB" id="A0A7S0WUC3"/>
<accession>A0A7S0WUC3</accession>
<proteinExistence type="predicted"/>
<dbReference type="Pfam" id="PF21771">
    <property type="entry name" value="CFAP58_CC"/>
    <property type="match status" value="1"/>
</dbReference>
<evidence type="ECO:0000259" key="3">
    <source>
        <dbReference type="Pfam" id="PF21771"/>
    </source>
</evidence>
<dbReference type="InterPro" id="IPR049270">
    <property type="entry name" value="CFAP58_CC"/>
</dbReference>